<dbReference type="InterPro" id="IPR018062">
    <property type="entry name" value="HTH_AraC-typ_CS"/>
</dbReference>
<dbReference type="PROSITE" id="PS00041">
    <property type="entry name" value="HTH_ARAC_FAMILY_1"/>
    <property type="match status" value="1"/>
</dbReference>
<dbReference type="PANTHER" id="PTHR43280">
    <property type="entry name" value="ARAC-FAMILY TRANSCRIPTIONAL REGULATOR"/>
    <property type="match status" value="1"/>
</dbReference>
<evidence type="ECO:0000256" key="1">
    <source>
        <dbReference type="ARBA" id="ARBA00023015"/>
    </source>
</evidence>
<dbReference type="GO" id="GO:0003700">
    <property type="term" value="F:DNA-binding transcription factor activity"/>
    <property type="evidence" value="ECO:0007669"/>
    <property type="project" value="InterPro"/>
</dbReference>
<dbReference type="InterPro" id="IPR009057">
    <property type="entry name" value="Homeodomain-like_sf"/>
</dbReference>
<dbReference type="Gene3D" id="2.60.120.10">
    <property type="entry name" value="Jelly Rolls"/>
    <property type="match status" value="1"/>
</dbReference>
<dbReference type="SMART" id="SM00342">
    <property type="entry name" value="HTH_ARAC"/>
    <property type="match status" value="1"/>
</dbReference>
<evidence type="ECO:0000256" key="2">
    <source>
        <dbReference type="ARBA" id="ARBA00023125"/>
    </source>
</evidence>
<dbReference type="Pfam" id="PF12833">
    <property type="entry name" value="HTH_18"/>
    <property type="match status" value="1"/>
</dbReference>
<evidence type="ECO:0000259" key="4">
    <source>
        <dbReference type="PROSITE" id="PS01124"/>
    </source>
</evidence>
<dbReference type="SUPFAM" id="SSF51182">
    <property type="entry name" value="RmlC-like cupins"/>
    <property type="match status" value="1"/>
</dbReference>
<comment type="caution">
    <text evidence="5">The sequence shown here is derived from an EMBL/GenBank/DDBJ whole genome shotgun (WGS) entry which is preliminary data.</text>
</comment>
<evidence type="ECO:0000313" key="6">
    <source>
        <dbReference type="Proteomes" id="UP000622610"/>
    </source>
</evidence>
<dbReference type="AlphaFoldDB" id="A0A917N530"/>
<protein>
    <submittedName>
        <fullName evidence="5">AraC family transcriptional regulator</fullName>
    </submittedName>
</protein>
<organism evidence="5 6">
    <name type="scientific">Enterococcus alcedinis</name>
    <dbReference type="NCBI Taxonomy" id="1274384"/>
    <lineage>
        <taxon>Bacteria</taxon>
        <taxon>Bacillati</taxon>
        <taxon>Bacillota</taxon>
        <taxon>Bacilli</taxon>
        <taxon>Lactobacillales</taxon>
        <taxon>Enterococcaceae</taxon>
        <taxon>Enterococcus</taxon>
    </lineage>
</organism>
<dbReference type="InterPro" id="IPR011051">
    <property type="entry name" value="RmlC_Cupin_sf"/>
</dbReference>
<dbReference type="InterPro" id="IPR018060">
    <property type="entry name" value="HTH_AraC"/>
</dbReference>
<accession>A0A917N530</accession>
<dbReference type="CDD" id="cd02208">
    <property type="entry name" value="cupin_RmlC-like"/>
    <property type="match status" value="1"/>
</dbReference>
<keyword evidence="6" id="KW-1185">Reference proteome</keyword>
<keyword evidence="2" id="KW-0238">DNA-binding</keyword>
<name>A0A917N530_9ENTE</name>
<dbReference type="PROSITE" id="PS01124">
    <property type="entry name" value="HTH_ARAC_FAMILY_2"/>
    <property type="match status" value="1"/>
</dbReference>
<reference evidence="5" key="1">
    <citation type="journal article" date="2014" name="Int. J. Syst. Evol. Microbiol.">
        <title>Complete genome sequence of Corynebacterium casei LMG S-19264T (=DSM 44701T), isolated from a smear-ripened cheese.</title>
        <authorList>
            <consortium name="US DOE Joint Genome Institute (JGI-PGF)"/>
            <person name="Walter F."/>
            <person name="Albersmeier A."/>
            <person name="Kalinowski J."/>
            <person name="Ruckert C."/>
        </authorList>
    </citation>
    <scope>NUCLEOTIDE SEQUENCE</scope>
    <source>
        <strain evidence="5">CCM 8433</strain>
    </source>
</reference>
<gene>
    <name evidence="5" type="ORF">GCM10011482_12830</name>
</gene>
<sequence>MFAFYENHQEQEAFRRMTIQNFDFPSHLHKETEIVYITEGRCILHIEHQQYELTKGMIAVIFPHCVHSYHARFDYEATIYLLDSVFLSDYEALLTAYCPETPIFESSVDMKSLLQQTEPLSPTANYRQYFLQKALWQLMFAKFLQVLELRKRASENLSLTHQILSYIDTHYREPLSADSVAEALHSNVYTISKIFSNKIEMSFPLYLAHLRISHAKQLLETTTLSILDIALQSGFETQRSFNRHFISQTQTTPRVYRSNYLSN</sequence>
<keyword evidence="1" id="KW-0805">Transcription regulation</keyword>
<proteinExistence type="predicted"/>
<dbReference type="RefSeq" id="WP_188367462.1">
    <property type="nucleotide sequence ID" value="NZ_BMDT01000004.1"/>
</dbReference>
<dbReference type="Gene3D" id="1.10.10.60">
    <property type="entry name" value="Homeodomain-like"/>
    <property type="match status" value="2"/>
</dbReference>
<keyword evidence="3" id="KW-0804">Transcription</keyword>
<dbReference type="Pfam" id="PF02311">
    <property type="entry name" value="AraC_binding"/>
    <property type="match status" value="1"/>
</dbReference>
<dbReference type="Proteomes" id="UP000622610">
    <property type="component" value="Unassembled WGS sequence"/>
</dbReference>
<dbReference type="GO" id="GO:0043565">
    <property type="term" value="F:sequence-specific DNA binding"/>
    <property type="evidence" value="ECO:0007669"/>
    <property type="project" value="InterPro"/>
</dbReference>
<dbReference type="SUPFAM" id="SSF46689">
    <property type="entry name" value="Homeodomain-like"/>
    <property type="match status" value="1"/>
</dbReference>
<dbReference type="InterPro" id="IPR003313">
    <property type="entry name" value="AraC-bd"/>
</dbReference>
<feature type="domain" description="HTH araC/xylS-type" evidence="4">
    <location>
        <begin position="161"/>
        <end position="259"/>
    </location>
</feature>
<dbReference type="EMBL" id="BMDT01000004">
    <property type="protein sequence ID" value="GGI65629.1"/>
    <property type="molecule type" value="Genomic_DNA"/>
</dbReference>
<reference evidence="5" key="2">
    <citation type="submission" date="2020-09" db="EMBL/GenBank/DDBJ databases">
        <authorList>
            <person name="Sun Q."/>
            <person name="Sedlacek I."/>
        </authorList>
    </citation>
    <scope>NUCLEOTIDE SEQUENCE</scope>
    <source>
        <strain evidence="5">CCM 8433</strain>
    </source>
</reference>
<dbReference type="PANTHER" id="PTHR43280:SF2">
    <property type="entry name" value="HTH-TYPE TRANSCRIPTIONAL REGULATOR EXSA"/>
    <property type="match status" value="1"/>
</dbReference>
<dbReference type="InterPro" id="IPR014710">
    <property type="entry name" value="RmlC-like_jellyroll"/>
</dbReference>
<evidence type="ECO:0000256" key="3">
    <source>
        <dbReference type="ARBA" id="ARBA00023163"/>
    </source>
</evidence>
<evidence type="ECO:0000313" key="5">
    <source>
        <dbReference type="EMBL" id="GGI65629.1"/>
    </source>
</evidence>